<dbReference type="EMBL" id="ML996294">
    <property type="protein sequence ID" value="KAF2728120.1"/>
    <property type="molecule type" value="Genomic_DNA"/>
</dbReference>
<protein>
    <recommendedName>
        <fullName evidence="4">Secreted protein</fullName>
    </recommendedName>
</protein>
<dbReference type="Proteomes" id="UP000799444">
    <property type="component" value="Unassembled WGS sequence"/>
</dbReference>
<evidence type="ECO:0000313" key="3">
    <source>
        <dbReference type="Proteomes" id="UP000799444"/>
    </source>
</evidence>
<gene>
    <name evidence="2" type="ORF">EJ04DRAFT_110285</name>
</gene>
<feature type="chain" id="PRO_5040432229" description="Secreted protein" evidence="1">
    <location>
        <begin position="25"/>
        <end position="91"/>
    </location>
</feature>
<organism evidence="2 3">
    <name type="scientific">Polyplosphaeria fusca</name>
    <dbReference type="NCBI Taxonomy" id="682080"/>
    <lineage>
        <taxon>Eukaryota</taxon>
        <taxon>Fungi</taxon>
        <taxon>Dikarya</taxon>
        <taxon>Ascomycota</taxon>
        <taxon>Pezizomycotina</taxon>
        <taxon>Dothideomycetes</taxon>
        <taxon>Pleosporomycetidae</taxon>
        <taxon>Pleosporales</taxon>
        <taxon>Tetraplosphaeriaceae</taxon>
        <taxon>Polyplosphaeria</taxon>
    </lineage>
</organism>
<evidence type="ECO:0000256" key="1">
    <source>
        <dbReference type="SAM" id="SignalP"/>
    </source>
</evidence>
<comment type="caution">
    <text evidence="2">The sequence shown here is derived from an EMBL/GenBank/DDBJ whole genome shotgun (WGS) entry which is preliminary data.</text>
</comment>
<evidence type="ECO:0000313" key="2">
    <source>
        <dbReference type="EMBL" id="KAF2728120.1"/>
    </source>
</evidence>
<keyword evidence="3" id="KW-1185">Reference proteome</keyword>
<proteinExistence type="predicted"/>
<dbReference type="AlphaFoldDB" id="A0A9P4QKQ9"/>
<name>A0A9P4QKQ9_9PLEO</name>
<sequence>MARRWPGCTILFLLPLHIRAPKRAQICRFQVRHHCAPQSLSKSFSAGNRRSLVSWNRVSRFRRRCSSLPSHVHVAELGTSEWQARSTYHFD</sequence>
<reference evidence="2" key="1">
    <citation type="journal article" date="2020" name="Stud. Mycol.">
        <title>101 Dothideomycetes genomes: a test case for predicting lifestyles and emergence of pathogens.</title>
        <authorList>
            <person name="Haridas S."/>
            <person name="Albert R."/>
            <person name="Binder M."/>
            <person name="Bloem J."/>
            <person name="Labutti K."/>
            <person name="Salamov A."/>
            <person name="Andreopoulos B."/>
            <person name="Baker S."/>
            <person name="Barry K."/>
            <person name="Bills G."/>
            <person name="Bluhm B."/>
            <person name="Cannon C."/>
            <person name="Castanera R."/>
            <person name="Culley D."/>
            <person name="Daum C."/>
            <person name="Ezra D."/>
            <person name="Gonzalez J."/>
            <person name="Henrissat B."/>
            <person name="Kuo A."/>
            <person name="Liang C."/>
            <person name="Lipzen A."/>
            <person name="Lutzoni F."/>
            <person name="Magnuson J."/>
            <person name="Mondo S."/>
            <person name="Nolan M."/>
            <person name="Ohm R."/>
            <person name="Pangilinan J."/>
            <person name="Park H.-J."/>
            <person name="Ramirez L."/>
            <person name="Alfaro M."/>
            <person name="Sun H."/>
            <person name="Tritt A."/>
            <person name="Yoshinaga Y."/>
            <person name="Zwiers L.-H."/>
            <person name="Turgeon B."/>
            <person name="Goodwin S."/>
            <person name="Spatafora J."/>
            <person name="Crous P."/>
            <person name="Grigoriev I."/>
        </authorList>
    </citation>
    <scope>NUCLEOTIDE SEQUENCE</scope>
    <source>
        <strain evidence="2">CBS 125425</strain>
    </source>
</reference>
<keyword evidence="1" id="KW-0732">Signal</keyword>
<evidence type="ECO:0008006" key="4">
    <source>
        <dbReference type="Google" id="ProtNLM"/>
    </source>
</evidence>
<accession>A0A9P4QKQ9</accession>
<feature type="signal peptide" evidence="1">
    <location>
        <begin position="1"/>
        <end position="24"/>
    </location>
</feature>